<feature type="binding site" evidence="14">
    <location>
        <begin position="175"/>
        <end position="182"/>
    </location>
    <ligand>
        <name>NAD(+)</name>
        <dbReference type="ChEBI" id="CHEBI:57540"/>
    </ligand>
</feature>
<feature type="active site" description="Proton acceptor" evidence="13">
    <location>
        <position position="434"/>
    </location>
</feature>
<feature type="binding site" evidence="14">
    <location>
        <position position="302"/>
    </location>
    <ligand>
        <name>FAD</name>
        <dbReference type="ChEBI" id="CHEBI:57692"/>
    </ligand>
</feature>
<reference evidence="20 21" key="1">
    <citation type="submission" date="2017-10" db="EMBL/GenBank/DDBJ databases">
        <title>The new phylogeny of genus Mycobacterium.</title>
        <authorList>
            <person name="Tortoli E."/>
            <person name="Trovato A."/>
            <person name="Cirillo D.M."/>
        </authorList>
    </citation>
    <scope>NUCLEOTIDE SEQUENCE [LARGE SCALE GENOMIC DNA]</scope>
    <source>
        <strain evidence="20 21">CCUG37673</strain>
    </source>
</reference>
<dbReference type="InterPro" id="IPR006258">
    <property type="entry name" value="Lipoamide_DH"/>
</dbReference>
<keyword evidence="6 16" id="KW-0285">Flavoprotein</keyword>
<dbReference type="PRINTS" id="PR00411">
    <property type="entry name" value="PNDRDTASEI"/>
</dbReference>
<evidence type="ECO:0000313" key="21">
    <source>
        <dbReference type="Proteomes" id="UP000220914"/>
    </source>
</evidence>
<evidence type="ECO:0000256" key="11">
    <source>
        <dbReference type="ARBA" id="ARBA00023284"/>
    </source>
</evidence>
<dbReference type="PANTHER" id="PTHR22912:SF217">
    <property type="entry name" value="DIHYDROLIPOYL DEHYDROGENASE"/>
    <property type="match status" value="1"/>
</dbReference>
<comment type="cofactor">
    <cofactor evidence="14 16">
        <name>FAD</name>
        <dbReference type="ChEBI" id="CHEBI:57692"/>
    </cofactor>
    <text evidence="14 16">Binds 1 FAD per subunit.</text>
</comment>
<evidence type="ECO:0000256" key="14">
    <source>
        <dbReference type="PIRSR" id="PIRSR000350-3"/>
    </source>
</evidence>
<evidence type="ECO:0000256" key="3">
    <source>
        <dbReference type="ARBA" id="ARBA00012608"/>
    </source>
</evidence>
<feature type="binding site" evidence="14">
    <location>
        <position position="115"/>
    </location>
    <ligand>
        <name>FAD</name>
        <dbReference type="ChEBI" id="CHEBI:57692"/>
    </ligand>
</feature>
<evidence type="ECO:0000256" key="1">
    <source>
        <dbReference type="ARBA" id="ARBA00004496"/>
    </source>
</evidence>
<feature type="disulfide bond" description="Redox-active" evidence="15">
    <location>
        <begin position="43"/>
        <end position="48"/>
    </location>
</feature>
<dbReference type="EC" id="1.8.1.4" evidence="3 16"/>
<evidence type="ECO:0000313" key="19">
    <source>
        <dbReference type="EMBL" id="GFG52439.1"/>
    </source>
</evidence>
<dbReference type="GO" id="GO:0004148">
    <property type="term" value="F:dihydrolipoyl dehydrogenase (NADH) activity"/>
    <property type="evidence" value="ECO:0007669"/>
    <property type="project" value="UniProtKB-EC"/>
</dbReference>
<dbReference type="GO" id="GO:0050660">
    <property type="term" value="F:flavin adenine dinucleotide binding"/>
    <property type="evidence" value="ECO:0007669"/>
    <property type="project" value="InterPro"/>
</dbReference>
<evidence type="ECO:0000256" key="7">
    <source>
        <dbReference type="ARBA" id="ARBA00022827"/>
    </source>
</evidence>
<dbReference type="SUPFAM" id="SSF55424">
    <property type="entry name" value="FAD/NAD-linked reductases, dimerisation (C-terminal) domain"/>
    <property type="match status" value="1"/>
</dbReference>
<reference evidence="19 22" key="2">
    <citation type="journal article" date="2019" name="Emerg. Microbes Infect.">
        <title>Comprehensive subspecies identification of 175 nontuberculous mycobacteria species based on 7547 genomic profiles.</title>
        <authorList>
            <person name="Matsumoto Y."/>
            <person name="Kinjo T."/>
            <person name="Motooka D."/>
            <person name="Nabeya D."/>
            <person name="Jung N."/>
            <person name="Uechi K."/>
            <person name="Horii T."/>
            <person name="Iida T."/>
            <person name="Fujita J."/>
            <person name="Nakamura S."/>
        </authorList>
    </citation>
    <scope>NUCLEOTIDE SEQUENCE [LARGE SCALE GENOMIC DNA]</scope>
    <source>
        <strain evidence="19 22">JCM 6377</strain>
    </source>
</reference>
<feature type="domain" description="FAD/NAD(P)-binding" evidence="18">
    <location>
        <begin position="7"/>
        <end position="317"/>
    </location>
</feature>
<feature type="binding site" evidence="14">
    <location>
        <position position="52"/>
    </location>
    <ligand>
        <name>FAD</name>
        <dbReference type="ChEBI" id="CHEBI:57692"/>
    </ligand>
</feature>
<name>A0A2A7N0K0_MYCAG</name>
<evidence type="ECO:0000256" key="9">
    <source>
        <dbReference type="ARBA" id="ARBA00023027"/>
    </source>
</evidence>
<evidence type="ECO:0000313" key="22">
    <source>
        <dbReference type="Proteomes" id="UP000465302"/>
    </source>
</evidence>
<evidence type="ECO:0000256" key="5">
    <source>
        <dbReference type="ARBA" id="ARBA00022490"/>
    </source>
</evidence>
<dbReference type="Gene3D" id="3.50.50.60">
    <property type="entry name" value="FAD/NAD(P)-binding domain"/>
    <property type="match status" value="2"/>
</dbReference>
<feature type="binding site" evidence="14">
    <location>
        <position position="262"/>
    </location>
    <ligand>
        <name>NAD(+)</name>
        <dbReference type="ChEBI" id="CHEBI:57540"/>
    </ligand>
</feature>
<feature type="binding site" evidence="14">
    <location>
        <begin position="139"/>
        <end position="141"/>
    </location>
    <ligand>
        <name>FAD</name>
        <dbReference type="ChEBI" id="CHEBI:57692"/>
    </ligand>
</feature>
<keyword evidence="11 16" id="KW-0676">Redox-active center</keyword>
<gene>
    <name evidence="20" type="primary">lpdA</name>
    <name evidence="19" type="synonym">pdhD</name>
    <name evidence="20" type="ORF">CQY20_16115</name>
    <name evidence="19" type="ORF">MAGR_38800</name>
</gene>
<dbReference type="Pfam" id="PF02852">
    <property type="entry name" value="Pyr_redox_dim"/>
    <property type="match status" value="1"/>
</dbReference>
<evidence type="ECO:0000256" key="4">
    <source>
        <dbReference type="ARBA" id="ARBA00016961"/>
    </source>
</evidence>
<evidence type="ECO:0000256" key="2">
    <source>
        <dbReference type="ARBA" id="ARBA00007532"/>
    </source>
</evidence>
<dbReference type="EMBL" id="BLKS01000001">
    <property type="protein sequence ID" value="GFG52439.1"/>
    <property type="molecule type" value="Genomic_DNA"/>
</dbReference>
<dbReference type="InterPro" id="IPR001100">
    <property type="entry name" value="Pyr_nuc-diS_OxRdtase"/>
</dbReference>
<comment type="catalytic activity">
    <reaction evidence="12 16">
        <text>N(6)-[(R)-dihydrolipoyl]-L-lysyl-[protein] + NAD(+) = N(6)-[(R)-lipoyl]-L-lysyl-[protein] + NADH + H(+)</text>
        <dbReference type="Rhea" id="RHEA:15045"/>
        <dbReference type="Rhea" id="RHEA-COMP:10474"/>
        <dbReference type="Rhea" id="RHEA-COMP:10475"/>
        <dbReference type="ChEBI" id="CHEBI:15378"/>
        <dbReference type="ChEBI" id="CHEBI:57540"/>
        <dbReference type="ChEBI" id="CHEBI:57945"/>
        <dbReference type="ChEBI" id="CHEBI:83099"/>
        <dbReference type="ChEBI" id="CHEBI:83100"/>
        <dbReference type="EC" id="1.8.1.4"/>
    </reaction>
</comment>
<evidence type="ECO:0000259" key="18">
    <source>
        <dbReference type="Pfam" id="PF07992"/>
    </source>
</evidence>
<dbReference type="PIRSF" id="PIRSF000350">
    <property type="entry name" value="Mercury_reductase_MerA"/>
    <property type="match status" value="1"/>
</dbReference>
<organism evidence="20 21">
    <name type="scientific">Mycolicibacterium agri</name>
    <name type="common">Mycobacterium agri</name>
    <dbReference type="NCBI Taxonomy" id="36811"/>
    <lineage>
        <taxon>Bacteria</taxon>
        <taxon>Bacillati</taxon>
        <taxon>Actinomycetota</taxon>
        <taxon>Actinomycetes</taxon>
        <taxon>Mycobacteriales</taxon>
        <taxon>Mycobacteriaceae</taxon>
        <taxon>Mycolicibacterium</taxon>
    </lineage>
</organism>
<keyword evidence="7 14" id="KW-0274">FAD</keyword>
<evidence type="ECO:0000256" key="16">
    <source>
        <dbReference type="RuleBase" id="RU003692"/>
    </source>
</evidence>
<dbReference type="RefSeq" id="WP_097941089.1">
    <property type="nucleotide sequence ID" value="NZ_BLKS01000001.1"/>
</dbReference>
<dbReference type="PROSITE" id="PS00076">
    <property type="entry name" value="PYRIDINE_REDOX_1"/>
    <property type="match status" value="1"/>
</dbReference>
<keyword evidence="8 16" id="KW-0560">Oxidoreductase</keyword>
<dbReference type="SUPFAM" id="SSF51905">
    <property type="entry name" value="FAD/NAD(P)-binding domain"/>
    <property type="match status" value="1"/>
</dbReference>
<comment type="subcellular location">
    <subcellularLocation>
        <location evidence="1">Cytoplasm</location>
    </subcellularLocation>
</comment>
<keyword evidence="9 14" id="KW-0520">NAD</keyword>
<keyword evidence="10" id="KW-1015">Disulfide bond</keyword>
<dbReference type="InterPro" id="IPR004099">
    <property type="entry name" value="Pyr_nucl-diS_OxRdtase_dimer"/>
</dbReference>
<dbReference type="PRINTS" id="PR00368">
    <property type="entry name" value="FADPNR"/>
</dbReference>
<keyword evidence="21" id="KW-1185">Reference proteome</keyword>
<dbReference type="OrthoDB" id="9800167at2"/>
<dbReference type="Pfam" id="PF07992">
    <property type="entry name" value="Pyr_redox_2"/>
    <property type="match status" value="1"/>
</dbReference>
<dbReference type="InterPro" id="IPR023753">
    <property type="entry name" value="FAD/NAD-binding_dom"/>
</dbReference>
<dbReference type="AlphaFoldDB" id="A0A2A7N0K0"/>
<evidence type="ECO:0000256" key="15">
    <source>
        <dbReference type="PIRSR" id="PIRSR000350-4"/>
    </source>
</evidence>
<dbReference type="InterPro" id="IPR012999">
    <property type="entry name" value="Pyr_OxRdtase_I_AS"/>
</dbReference>
<accession>A0A2A7N0K0</accession>
<sequence>MSTFSTDLVVLGGGPAGYSTAIRAAQLGRTVTVIEEDLVGGTCLHRGCIPTKGLLHAAEVVDSTREAARFGVNSTFDGIDNTKLHAFKDGIVGRLHKGLEELVAHWGITVIHGRGRLTGPTTAVVDGVEITGSTVVVATGSAPRVPTGLTLGDRIITSDQALTLPMVPTTAIVLGGGVIGVEFASLWASLGSKVTVIEALPRLVAGEDSAVSAQLERAFRRRRIIAKTGVSIASVDADGTGVVVIDDAGTHHVADVLLVATGRAPRTADLGLEDVGILLDDGFVLTDARLRTAVPTIYAIGDIVRGPQLAHRGFQHGVFVAEEIAGHAPQPVEDANVPRITYCRPEIASVGLTEAAAREQFGDEITTASHDLVGNSRSQILKSAGSVKIIVGPKGDVLGVHMIGERVSELIGEAQILCSLGVAAADAARYIHAHPTQSEALGEALLAAVGKPLHGH</sequence>
<evidence type="ECO:0000256" key="12">
    <source>
        <dbReference type="ARBA" id="ARBA00049187"/>
    </source>
</evidence>
<dbReference type="Proteomes" id="UP000465302">
    <property type="component" value="Unassembled WGS sequence"/>
</dbReference>
<proteinExistence type="inferred from homology"/>
<dbReference type="InterPro" id="IPR050151">
    <property type="entry name" value="Class-I_Pyr_Nuc-Dis_Oxidored"/>
</dbReference>
<feature type="binding site" evidence="14">
    <location>
        <position position="198"/>
    </location>
    <ligand>
        <name>NAD(+)</name>
        <dbReference type="ChEBI" id="CHEBI:57540"/>
    </ligand>
</feature>
<dbReference type="InterPro" id="IPR036188">
    <property type="entry name" value="FAD/NAD-bd_sf"/>
</dbReference>
<dbReference type="EMBL" id="PDCP01000027">
    <property type="protein sequence ID" value="PEG37313.1"/>
    <property type="molecule type" value="Genomic_DNA"/>
</dbReference>
<dbReference type="GO" id="GO:0005737">
    <property type="term" value="C:cytoplasm"/>
    <property type="evidence" value="ECO:0007669"/>
    <property type="project" value="UniProtKB-SubCell"/>
</dbReference>
<dbReference type="GO" id="GO:0006103">
    <property type="term" value="P:2-oxoglutarate metabolic process"/>
    <property type="evidence" value="ECO:0007669"/>
    <property type="project" value="TreeGrafter"/>
</dbReference>
<dbReference type="NCBIfam" id="TIGR01350">
    <property type="entry name" value="lipoamide_DH"/>
    <property type="match status" value="1"/>
</dbReference>
<keyword evidence="14" id="KW-0547">Nucleotide-binding</keyword>
<comment type="caution">
    <text evidence="20">The sequence shown here is derived from an EMBL/GenBank/DDBJ whole genome shotgun (WGS) entry which is preliminary data.</text>
</comment>
<evidence type="ECO:0000256" key="13">
    <source>
        <dbReference type="PIRSR" id="PIRSR000350-2"/>
    </source>
</evidence>
<evidence type="ECO:0000259" key="17">
    <source>
        <dbReference type="Pfam" id="PF02852"/>
    </source>
</evidence>
<dbReference type="PANTHER" id="PTHR22912">
    <property type="entry name" value="DISULFIDE OXIDOREDUCTASE"/>
    <property type="match status" value="1"/>
</dbReference>
<evidence type="ECO:0000256" key="6">
    <source>
        <dbReference type="ARBA" id="ARBA00022630"/>
    </source>
</evidence>
<dbReference type="InterPro" id="IPR016156">
    <property type="entry name" value="FAD/NAD-linked_Rdtase_dimer_sf"/>
</dbReference>
<dbReference type="Proteomes" id="UP000220914">
    <property type="component" value="Unassembled WGS sequence"/>
</dbReference>
<keyword evidence="5" id="KW-0963">Cytoplasm</keyword>
<comment type="miscellaneous">
    <text evidence="16">The active site is a redox-active disulfide bond.</text>
</comment>
<dbReference type="FunFam" id="3.30.390.30:FF:000001">
    <property type="entry name" value="Dihydrolipoyl dehydrogenase"/>
    <property type="match status" value="1"/>
</dbReference>
<evidence type="ECO:0000256" key="8">
    <source>
        <dbReference type="ARBA" id="ARBA00023002"/>
    </source>
</evidence>
<comment type="similarity">
    <text evidence="2 16">Belongs to the class-I pyridine nucleotide-disulfide oxidoreductase family.</text>
</comment>
<dbReference type="Gene3D" id="3.30.390.30">
    <property type="match status" value="1"/>
</dbReference>
<evidence type="ECO:0000313" key="20">
    <source>
        <dbReference type="EMBL" id="PEG37313.1"/>
    </source>
</evidence>
<feature type="domain" description="Pyridine nucleotide-disulphide oxidoreductase dimerisation" evidence="17">
    <location>
        <begin position="337"/>
        <end position="444"/>
    </location>
</feature>
<protein>
    <recommendedName>
        <fullName evidence="4 16">Dihydrolipoyl dehydrogenase</fullName>
        <ecNumber evidence="3 16">1.8.1.4</ecNumber>
    </recommendedName>
</protein>
<evidence type="ECO:0000256" key="10">
    <source>
        <dbReference type="ARBA" id="ARBA00023157"/>
    </source>
</evidence>
<reference evidence="19" key="3">
    <citation type="submission" date="2020-02" db="EMBL/GenBank/DDBJ databases">
        <authorList>
            <person name="Matsumoto Y."/>
            <person name="Motooka D."/>
            <person name="Nakamura S."/>
        </authorList>
    </citation>
    <scope>NUCLEOTIDE SEQUENCE</scope>
    <source>
        <strain evidence="19">JCM 6377</strain>
    </source>
</reference>